<dbReference type="CDD" id="cd00635">
    <property type="entry name" value="PLPDE_III_YBL036c_like"/>
    <property type="match status" value="1"/>
</dbReference>
<comment type="function">
    <text evidence="2">Pyridoxal 5'-phosphate (PLP)-binding protein, which is involved in PLP homeostasis.</text>
</comment>
<dbReference type="HAMAP" id="MF_02087">
    <property type="entry name" value="PLP_homeostasis"/>
    <property type="match status" value="1"/>
</dbReference>
<dbReference type="STRING" id="426128.SAMN05660297_00114"/>
<dbReference type="AlphaFoldDB" id="A0A1H9YAX3"/>
<feature type="modified residue" description="N6-(pyridoxal phosphate)lysine" evidence="2 3">
    <location>
        <position position="37"/>
    </location>
</feature>
<evidence type="ECO:0000256" key="3">
    <source>
        <dbReference type="PIRSR" id="PIRSR004848-1"/>
    </source>
</evidence>
<dbReference type="OrthoDB" id="9804072at2"/>
<comment type="similarity">
    <text evidence="2 4">Belongs to the pyridoxal phosphate-binding protein YggS/PROSC family.</text>
</comment>
<evidence type="ECO:0000259" key="5">
    <source>
        <dbReference type="Pfam" id="PF01168"/>
    </source>
</evidence>
<dbReference type="PIRSF" id="PIRSF004848">
    <property type="entry name" value="YBL036c_PLPDEIII"/>
    <property type="match status" value="1"/>
</dbReference>
<accession>A0A1H9YAX3</accession>
<evidence type="ECO:0000313" key="7">
    <source>
        <dbReference type="Proteomes" id="UP000199568"/>
    </source>
</evidence>
<dbReference type="FunFam" id="3.20.20.10:FF:000018">
    <property type="entry name" value="Pyridoxal phosphate homeostasis protein"/>
    <property type="match status" value="1"/>
</dbReference>
<reference evidence="6 7" key="1">
    <citation type="submission" date="2016-10" db="EMBL/GenBank/DDBJ databases">
        <authorList>
            <person name="de Groot N.N."/>
        </authorList>
    </citation>
    <scope>NUCLEOTIDE SEQUENCE [LARGE SCALE GENOMIC DNA]</scope>
    <source>
        <strain evidence="6 7">DSM 18979</strain>
    </source>
</reference>
<organism evidence="6 7">
    <name type="scientific">Natronincola peptidivorans</name>
    <dbReference type="NCBI Taxonomy" id="426128"/>
    <lineage>
        <taxon>Bacteria</taxon>
        <taxon>Bacillati</taxon>
        <taxon>Bacillota</taxon>
        <taxon>Clostridia</taxon>
        <taxon>Peptostreptococcales</taxon>
        <taxon>Natronincolaceae</taxon>
        <taxon>Natronincola</taxon>
    </lineage>
</organism>
<dbReference type="SUPFAM" id="SSF51419">
    <property type="entry name" value="PLP-binding barrel"/>
    <property type="match status" value="1"/>
</dbReference>
<comment type="cofactor">
    <cofactor evidence="3">
        <name>pyridoxal 5'-phosphate</name>
        <dbReference type="ChEBI" id="CHEBI:597326"/>
    </cofactor>
</comment>
<dbReference type="Proteomes" id="UP000199568">
    <property type="component" value="Unassembled WGS sequence"/>
</dbReference>
<dbReference type="GO" id="GO:0030170">
    <property type="term" value="F:pyridoxal phosphate binding"/>
    <property type="evidence" value="ECO:0007669"/>
    <property type="project" value="UniProtKB-UniRule"/>
</dbReference>
<dbReference type="InterPro" id="IPR001608">
    <property type="entry name" value="Ala_racemase_N"/>
</dbReference>
<dbReference type="InterPro" id="IPR011078">
    <property type="entry name" value="PyrdxlP_homeostasis"/>
</dbReference>
<proteinExistence type="inferred from homology"/>
<keyword evidence="1 2" id="KW-0663">Pyridoxal phosphate</keyword>
<evidence type="ECO:0000256" key="2">
    <source>
        <dbReference type="HAMAP-Rule" id="MF_02087"/>
    </source>
</evidence>
<dbReference type="RefSeq" id="WP_090437798.1">
    <property type="nucleotide sequence ID" value="NZ_FOHU01000001.1"/>
</dbReference>
<sequence length="231" mass="26307">MTLDIETNLKVVKSQIDEAAMKAGRKSHEVQLIAVTKTVEPEIIEKAIAAGVKHIGENKVQELVRKYEIIGDKVKWHMIGHLQKNKVKYIIDKVELIHSLDSYELALEIDRRAKKIGVEVQCLLQINVSEEISKYGVKPCDAKELLKQISSLSNIRVVGLMTMAPYTENPEEVRIYFQKLKKISLDINKMAMNNVMMRYLSMGMSNDFEIAIEEGADLVRIGSKIFGERNY</sequence>
<feature type="domain" description="Alanine racemase N-terminal" evidence="5">
    <location>
        <begin position="26"/>
        <end position="229"/>
    </location>
</feature>
<dbReference type="EMBL" id="FOHU01000001">
    <property type="protein sequence ID" value="SES65578.1"/>
    <property type="molecule type" value="Genomic_DNA"/>
</dbReference>
<evidence type="ECO:0000256" key="1">
    <source>
        <dbReference type="ARBA" id="ARBA00022898"/>
    </source>
</evidence>
<dbReference type="PANTHER" id="PTHR10146:SF14">
    <property type="entry name" value="PYRIDOXAL PHOSPHATE HOMEOSTASIS PROTEIN"/>
    <property type="match status" value="1"/>
</dbReference>
<name>A0A1H9YAX3_9FIRM</name>
<dbReference type="Pfam" id="PF01168">
    <property type="entry name" value="Ala_racemase_N"/>
    <property type="match status" value="1"/>
</dbReference>
<gene>
    <name evidence="6" type="ORF">SAMN05660297_00114</name>
</gene>
<evidence type="ECO:0000313" key="6">
    <source>
        <dbReference type="EMBL" id="SES65578.1"/>
    </source>
</evidence>
<protein>
    <recommendedName>
        <fullName evidence="2">Pyridoxal phosphate homeostasis protein</fullName>
        <shortName evidence="2">PLP homeostasis protein</shortName>
    </recommendedName>
</protein>
<keyword evidence="7" id="KW-1185">Reference proteome</keyword>
<dbReference type="InterPro" id="IPR029066">
    <property type="entry name" value="PLP-binding_barrel"/>
</dbReference>
<dbReference type="NCBIfam" id="TIGR00044">
    <property type="entry name" value="YggS family pyridoxal phosphate-dependent enzyme"/>
    <property type="match status" value="1"/>
</dbReference>
<dbReference type="Gene3D" id="3.20.20.10">
    <property type="entry name" value="Alanine racemase"/>
    <property type="match status" value="1"/>
</dbReference>
<dbReference type="PROSITE" id="PS01211">
    <property type="entry name" value="UPF0001"/>
    <property type="match status" value="1"/>
</dbReference>
<evidence type="ECO:0000256" key="4">
    <source>
        <dbReference type="RuleBase" id="RU004514"/>
    </source>
</evidence>
<dbReference type="PANTHER" id="PTHR10146">
    <property type="entry name" value="PROLINE SYNTHETASE CO-TRANSCRIBED BACTERIAL HOMOLOG PROTEIN"/>
    <property type="match status" value="1"/>
</dbReference>